<evidence type="ECO:0000313" key="2">
    <source>
        <dbReference type="EMBL" id="EER62339.1"/>
    </source>
</evidence>
<protein>
    <submittedName>
        <fullName evidence="2">Uncharacterized protein</fullName>
    </submittedName>
</protein>
<dbReference type="RefSeq" id="WP_005792646.1">
    <property type="nucleotide sequence ID" value="NZ_ACQT01000001.1"/>
</dbReference>
<sequence>MFQFASRKAIALSSMVICCSLPIMKSTAPTFYGLRANQVTSLAKKAVANAVADNARAGISLTGLVDGRVQKLQATAPRIAKFLMEQSDAHAG</sequence>
<name>C5SZE3_ACIDE</name>
<accession>C5SZE3</accession>
<dbReference type="EMBL" id="ACQT01000001">
    <property type="protein sequence ID" value="EER62339.1"/>
    <property type="molecule type" value="Genomic_DNA"/>
</dbReference>
<evidence type="ECO:0000313" key="3">
    <source>
        <dbReference type="Proteomes" id="UP000003856"/>
    </source>
</evidence>
<dbReference type="PATRIC" id="fig|573060.9.peg.5155"/>
<feature type="signal peptide" evidence="1">
    <location>
        <begin position="1"/>
        <end position="25"/>
    </location>
</feature>
<feature type="chain" id="PRO_5002954680" evidence="1">
    <location>
        <begin position="26"/>
        <end position="92"/>
    </location>
</feature>
<evidence type="ECO:0000256" key="1">
    <source>
        <dbReference type="SAM" id="SignalP"/>
    </source>
</evidence>
<keyword evidence="1" id="KW-0732">Signal</keyword>
<dbReference type="AlphaFoldDB" id="C5SZE3"/>
<dbReference type="Proteomes" id="UP000003856">
    <property type="component" value="Unassembled WGS sequence"/>
</dbReference>
<organism evidence="2 3">
    <name type="scientific">Acidovorax delafieldii 2AN</name>
    <dbReference type="NCBI Taxonomy" id="573060"/>
    <lineage>
        <taxon>Bacteria</taxon>
        <taxon>Pseudomonadati</taxon>
        <taxon>Pseudomonadota</taxon>
        <taxon>Betaproteobacteria</taxon>
        <taxon>Burkholderiales</taxon>
        <taxon>Comamonadaceae</taxon>
        <taxon>Acidovorax</taxon>
    </lineage>
</organism>
<keyword evidence="3" id="KW-1185">Reference proteome</keyword>
<reference evidence="2 3" key="1">
    <citation type="submission" date="2009-05" db="EMBL/GenBank/DDBJ databases">
        <title>The draft genome of Acidovorax delafieldii 2AN.</title>
        <authorList>
            <consortium name="US DOE Joint Genome Institute (JGI-PGF)"/>
            <person name="Lucas S."/>
            <person name="Copeland A."/>
            <person name="Lapidus A."/>
            <person name="Glavina del Rio T."/>
            <person name="Tice H."/>
            <person name="Bruce D."/>
            <person name="Goodwin L."/>
            <person name="Pitluck S."/>
            <person name="Larimer F."/>
            <person name="Land M.L."/>
            <person name="Hauser L."/>
            <person name="Shelobolina E.S."/>
            <person name="Picardal F."/>
            <person name="Roden E."/>
            <person name="Emerson D."/>
        </authorList>
    </citation>
    <scope>NUCLEOTIDE SEQUENCE [LARGE SCALE GENOMIC DNA]</scope>
    <source>
        <strain evidence="2 3">2AN</strain>
    </source>
</reference>
<gene>
    <name evidence="2" type="ORF">AcdelDRAFT_0023</name>
</gene>
<proteinExistence type="predicted"/>
<comment type="caution">
    <text evidence="2">The sequence shown here is derived from an EMBL/GenBank/DDBJ whole genome shotgun (WGS) entry which is preliminary data.</text>
</comment>